<evidence type="ECO:0000256" key="3">
    <source>
        <dbReference type="ARBA" id="ARBA00022833"/>
    </source>
</evidence>
<evidence type="ECO:0000256" key="2">
    <source>
        <dbReference type="ARBA" id="ARBA00022771"/>
    </source>
</evidence>
<keyword evidence="1" id="KW-0479">Metal-binding</keyword>
<sequence>MTLEDWSLSVAGLACATSCIGKSNKNKRNREATVGRLIEVFDYIEDSLEALVRSAVDPVIFAAALDMEAILTLVATNISNMINLDPRLEAHVFSSPILTNIVLRMWTMRKPDNEGEVYLNYSPDPDGVDILDLVANYLSRQDGVNTITLALLSSRVKLREFANAFVARLVQLAQNPPPSTADAISGRSRHFSRLYTIASALAKDLTIYGALRRAGFLQCWAQSLSILLANPRPRDFNALVLISHAFLLAWDSKGDAVSAVRDVLEGGIIDPLAKALSVVRLGGDLEKINTAKLLIVKLAEYSFCPRTLSVMDMQMLKVGKTVHQQIEEKKEVGERWEALVSTLEWRNMIRRLTSKMKLNICDNAMHPHDFEDRAYLKDGHVPFKGCSDCHMVIYCSKKCQLEDWRNRHRDECSDMRRAYIDSKNSKRRYHQSTRDYHVKFTEWMFNKSQMSIDISLMEKGLQNTQVVTISDSSRGLNIRSLDHRTWHEYYSYRLPSLCPAIDKRADDMIEEFKRNGTETSYLMDTAFTNGPEEAVSVLVRLERYYDKLTKGPRWTAIQSVARVVKTQTGVFPGRSELFTERPGVPSRFTRRR</sequence>
<feature type="domain" description="MYND-type" evidence="5">
    <location>
        <begin position="358"/>
        <end position="412"/>
    </location>
</feature>
<dbReference type="InterPro" id="IPR002893">
    <property type="entry name" value="Znf_MYND"/>
</dbReference>
<organism evidence="6 7">
    <name type="scientific">Coprinopsis cinerea (strain Okayama-7 / 130 / ATCC MYA-4618 / FGSC 9003)</name>
    <name type="common">Inky cap fungus</name>
    <name type="synonym">Hormographiella aspergillata</name>
    <dbReference type="NCBI Taxonomy" id="240176"/>
    <lineage>
        <taxon>Eukaryota</taxon>
        <taxon>Fungi</taxon>
        <taxon>Dikarya</taxon>
        <taxon>Basidiomycota</taxon>
        <taxon>Agaricomycotina</taxon>
        <taxon>Agaricomycetes</taxon>
        <taxon>Agaricomycetidae</taxon>
        <taxon>Agaricales</taxon>
        <taxon>Agaricineae</taxon>
        <taxon>Psathyrellaceae</taxon>
        <taxon>Coprinopsis</taxon>
    </lineage>
</organism>
<evidence type="ECO:0000313" key="7">
    <source>
        <dbReference type="Proteomes" id="UP000001861"/>
    </source>
</evidence>
<dbReference type="GO" id="GO:0008270">
    <property type="term" value="F:zinc ion binding"/>
    <property type="evidence" value="ECO:0007669"/>
    <property type="project" value="UniProtKB-KW"/>
</dbReference>
<evidence type="ECO:0000313" key="6">
    <source>
        <dbReference type="EMBL" id="EFI28542.1"/>
    </source>
</evidence>
<proteinExistence type="predicted"/>
<keyword evidence="7" id="KW-1185">Reference proteome</keyword>
<name>D6RK33_COPC7</name>
<reference evidence="6 7" key="1">
    <citation type="journal article" date="2010" name="Proc. Natl. Acad. Sci. U.S.A.">
        <title>Insights into evolution of multicellular fungi from the assembled chromosomes of the mushroom Coprinopsis cinerea (Coprinus cinereus).</title>
        <authorList>
            <person name="Stajich J.E."/>
            <person name="Wilke S.K."/>
            <person name="Ahren D."/>
            <person name="Au C.H."/>
            <person name="Birren B.W."/>
            <person name="Borodovsky M."/>
            <person name="Burns C."/>
            <person name="Canback B."/>
            <person name="Casselton L.A."/>
            <person name="Cheng C.K."/>
            <person name="Deng J."/>
            <person name="Dietrich F.S."/>
            <person name="Fargo D.C."/>
            <person name="Farman M.L."/>
            <person name="Gathman A.C."/>
            <person name="Goldberg J."/>
            <person name="Guigo R."/>
            <person name="Hoegger P.J."/>
            <person name="Hooker J.B."/>
            <person name="Huggins A."/>
            <person name="James T.Y."/>
            <person name="Kamada T."/>
            <person name="Kilaru S."/>
            <person name="Kodira C."/>
            <person name="Kues U."/>
            <person name="Kupfer D."/>
            <person name="Kwan H.S."/>
            <person name="Lomsadze A."/>
            <person name="Li W."/>
            <person name="Lilly W.W."/>
            <person name="Ma L.J."/>
            <person name="Mackey A.J."/>
            <person name="Manning G."/>
            <person name="Martin F."/>
            <person name="Muraguchi H."/>
            <person name="Natvig D.O."/>
            <person name="Palmerini H."/>
            <person name="Ramesh M.A."/>
            <person name="Rehmeyer C.J."/>
            <person name="Roe B.A."/>
            <person name="Shenoy N."/>
            <person name="Stanke M."/>
            <person name="Ter-Hovhannisyan V."/>
            <person name="Tunlid A."/>
            <person name="Velagapudi R."/>
            <person name="Vision T.J."/>
            <person name="Zeng Q."/>
            <person name="Zolan M.E."/>
            <person name="Pukkila P.J."/>
        </authorList>
    </citation>
    <scope>NUCLEOTIDE SEQUENCE [LARGE SCALE GENOMIC DNA]</scope>
    <source>
        <strain evidence="7">Okayama-7 / 130 / ATCC MYA-4618 / FGSC 9003</strain>
    </source>
</reference>
<comment type="caution">
    <text evidence="6">The sequence shown here is derived from an EMBL/GenBank/DDBJ whole genome shotgun (WGS) entry which is preliminary data.</text>
</comment>
<dbReference type="KEGG" id="cci:CC1G_13564"/>
<protein>
    <recommendedName>
        <fullName evidence="5">MYND-type domain-containing protein</fullName>
    </recommendedName>
</protein>
<evidence type="ECO:0000256" key="4">
    <source>
        <dbReference type="PROSITE-ProRule" id="PRU00134"/>
    </source>
</evidence>
<keyword evidence="2 4" id="KW-0863">Zinc-finger</keyword>
<dbReference type="Pfam" id="PF01753">
    <property type="entry name" value="zf-MYND"/>
    <property type="match status" value="1"/>
</dbReference>
<dbReference type="EMBL" id="AACS02000001">
    <property type="protein sequence ID" value="EFI28542.1"/>
    <property type="molecule type" value="Genomic_DNA"/>
</dbReference>
<dbReference type="Proteomes" id="UP000001861">
    <property type="component" value="Unassembled WGS sequence"/>
</dbReference>
<gene>
    <name evidence="6" type="ORF">CC1G_13564</name>
</gene>
<accession>D6RK33</accession>
<dbReference type="Gene3D" id="6.10.140.2220">
    <property type="match status" value="1"/>
</dbReference>
<dbReference type="RefSeq" id="XP_002912036.1">
    <property type="nucleotide sequence ID" value="XM_002911990.1"/>
</dbReference>
<dbReference type="VEuPathDB" id="FungiDB:CC1G_13564"/>
<dbReference type="GeneID" id="6014934"/>
<keyword evidence="3" id="KW-0862">Zinc</keyword>
<evidence type="ECO:0000259" key="5">
    <source>
        <dbReference type="PROSITE" id="PS50865"/>
    </source>
</evidence>
<dbReference type="OrthoDB" id="432970at2759"/>
<evidence type="ECO:0000256" key="1">
    <source>
        <dbReference type="ARBA" id="ARBA00022723"/>
    </source>
</evidence>
<dbReference type="SUPFAM" id="SSF144232">
    <property type="entry name" value="HIT/MYND zinc finger-like"/>
    <property type="match status" value="1"/>
</dbReference>
<dbReference type="HOGENOM" id="CLU_032826_0_0_1"/>
<dbReference type="InParanoid" id="D6RK33"/>
<dbReference type="PROSITE" id="PS50865">
    <property type="entry name" value="ZF_MYND_2"/>
    <property type="match status" value="1"/>
</dbReference>
<dbReference type="AlphaFoldDB" id="D6RK33"/>